<dbReference type="PANTHER" id="PTHR43484">
    <property type="match status" value="1"/>
</dbReference>
<dbReference type="InterPro" id="IPR036429">
    <property type="entry name" value="SpoA-like_sf"/>
</dbReference>
<dbReference type="PRINTS" id="PR00956">
    <property type="entry name" value="FLGMOTORFLIN"/>
</dbReference>
<keyword evidence="8" id="KW-0966">Cell projection</keyword>
<dbReference type="InterPro" id="IPR001543">
    <property type="entry name" value="FliN-like_C"/>
</dbReference>
<dbReference type="AlphaFoldDB" id="A0A1W1UMZ2"/>
<keyword evidence="8" id="KW-0969">Cilium</keyword>
<dbReference type="STRING" id="656914.SAMN00017405_0920"/>
<evidence type="ECO:0000256" key="1">
    <source>
        <dbReference type="ARBA" id="ARBA00004413"/>
    </source>
</evidence>
<dbReference type="RefSeq" id="WP_084052170.1">
    <property type="nucleotide sequence ID" value="NZ_FWWT01000008.1"/>
</dbReference>
<evidence type="ECO:0000259" key="7">
    <source>
        <dbReference type="Pfam" id="PF01052"/>
    </source>
</evidence>
<keyword evidence="9" id="KW-1185">Reference proteome</keyword>
<dbReference type="Pfam" id="PF01052">
    <property type="entry name" value="FliMN_C"/>
    <property type="match status" value="1"/>
</dbReference>
<evidence type="ECO:0000256" key="2">
    <source>
        <dbReference type="ARBA" id="ARBA00009226"/>
    </source>
</evidence>
<evidence type="ECO:0000256" key="6">
    <source>
        <dbReference type="ARBA" id="ARBA00023136"/>
    </source>
</evidence>
<evidence type="ECO:0000256" key="3">
    <source>
        <dbReference type="ARBA" id="ARBA00022475"/>
    </source>
</evidence>
<comment type="similarity">
    <text evidence="2">Belongs to the FliN/MopA/SpaO family.</text>
</comment>
<comment type="subcellular location">
    <subcellularLocation>
        <location evidence="1">Cell membrane</location>
        <topology evidence="1">Peripheral membrane protein</topology>
        <orientation evidence="1">Cytoplasmic side</orientation>
    </subcellularLocation>
</comment>
<accession>A0A1W1UMZ2</accession>
<organism evidence="8 9">
    <name type="scientific">Desulfonispora thiosulfatigenes DSM 11270</name>
    <dbReference type="NCBI Taxonomy" id="656914"/>
    <lineage>
        <taxon>Bacteria</taxon>
        <taxon>Bacillati</taxon>
        <taxon>Bacillota</taxon>
        <taxon>Clostridia</taxon>
        <taxon>Eubacteriales</taxon>
        <taxon>Peptococcaceae</taxon>
        <taxon>Desulfonispora</taxon>
    </lineage>
</organism>
<dbReference type="InterPro" id="IPR001172">
    <property type="entry name" value="FliN_T3SS_HrcQb"/>
</dbReference>
<feature type="domain" description="Flagellar motor switch protein FliN-like C-terminal" evidence="7">
    <location>
        <begin position="49"/>
        <end position="115"/>
    </location>
</feature>
<dbReference type="PANTHER" id="PTHR43484:SF1">
    <property type="entry name" value="FLAGELLAR MOTOR SWITCH PROTEIN FLIN"/>
    <property type="match status" value="1"/>
</dbReference>
<keyword evidence="5" id="KW-0283">Flagellar rotation</keyword>
<evidence type="ECO:0000313" key="8">
    <source>
        <dbReference type="EMBL" id="SMB82393.1"/>
    </source>
</evidence>
<keyword evidence="8" id="KW-0282">Flagellum</keyword>
<keyword evidence="3" id="KW-1003">Cell membrane</keyword>
<protein>
    <submittedName>
        <fullName evidence="8">Flagellar motor switch protein FliN/FliY</fullName>
    </submittedName>
</protein>
<reference evidence="8 9" key="1">
    <citation type="submission" date="2017-04" db="EMBL/GenBank/DDBJ databases">
        <authorList>
            <person name="Afonso C.L."/>
            <person name="Miller P.J."/>
            <person name="Scott M.A."/>
            <person name="Spackman E."/>
            <person name="Goraichik I."/>
            <person name="Dimitrov K.M."/>
            <person name="Suarez D.L."/>
            <person name="Swayne D.E."/>
        </authorList>
    </citation>
    <scope>NUCLEOTIDE SEQUENCE [LARGE SCALE GENOMIC DNA]</scope>
    <source>
        <strain evidence="8 9">DSM 11270</strain>
    </source>
</reference>
<dbReference type="Gene3D" id="2.30.330.10">
    <property type="entry name" value="SpoA-like"/>
    <property type="match status" value="1"/>
</dbReference>
<dbReference type="GO" id="GO:0005886">
    <property type="term" value="C:plasma membrane"/>
    <property type="evidence" value="ECO:0007669"/>
    <property type="project" value="UniProtKB-SubCell"/>
</dbReference>
<dbReference type="EMBL" id="FWWT01000008">
    <property type="protein sequence ID" value="SMB82393.1"/>
    <property type="molecule type" value="Genomic_DNA"/>
</dbReference>
<dbReference type="GO" id="GO:0006935">
    <property type="term" value="P:chemotaxis"/>
    <property type="evidence" value="ECO:0007669"/>
    <property type="project" value="UniProtKB-KW"/>
</dbReference>
<dbReference type="GO" id="GO:0071973">
    <property type="term" value="P:bacterial-type flagellum-dependent cell motility"/>
    <property type="evidence" value="ECO:0007669"/>
    <property type="project" value="InterPro"/>
</dbReference>
<keyword evidence="4" id="KW-0145">Chemotaxis</keyword>
<evidence type="ECO:0000256" key="4">
    <source>
        <dbReference type="ARBA" id="ARBA00022500"/>
    </source>
</evidence>
<dbReference type="Proteomes" id="UP000192731">
    <property type="component" value="Unassembled WGS sequence"/>
</dbReference>
<name>A0A1W1UMZ2_DESTI</name>
<sequence>MTFSNLTQEQIEEMLNLNRDSSSPKIKKAQFSPFESHNTTSEVTNINFLDNIEVEVQAVLGTASQTLREILELNVDSIISLDKLAGDKVDVYINDEWLGLGEVLVLNNQFGIRISLLSQEEQQSLKQE</sequence>
<evidence type="ECO:0000256" key="5">
    <source>
        <dbReference type="ARBA" id="ARBA00022779"/>
    </source>
</evidence>
<keyword evidence="6" id="KW-0472">Membrane</keyword>
<dbReference type="GO" id="GO:0009425">
    <property type="term" value="C:bacterial-type flagellum basal body"/>
    <property type="evidence" value="ECO:0007669"/>
    <property type="project" value="InterPro"/>
</dbReference>
<dbReference type="GO" id="GO:0003774">
    <property type="term" value="F:cytoskeletal motor activity"/>
    <property type="evidence" value="ECO:0007669"/>
    <property type="project" value="InterPro"/>
</dbReference>
<dbReference type="InterPro" id="IPR051469">
    <property type="entry name" value="FliN/MopA/SpaO"/>
</dbReference>
<gene>
    <name evidence="8" type="ORF">SAMN00017405_0920</name>
</gene>
<evidence type="ECO:0000313" key="9">
    <source>
        <dbReference type="Proteomes" id="UP000192731"/>
    </source>
</evidence>
<dbReference type="OrthoDB" id="9773459at2"/>
<proteinExistence type="inferred from homology"/>
<dbReference type="SUPFAM" id="SSF101801">
    <property type="entry name" value="Surface presentation of antigens (SPOA)"/>
    <property type="match status" value="1"/>
</dbReference>